<dbReference type="InterPro" id="IPR001245">
    <property type="entry name" value="Ser-Thr/Tyr_kinase_cat_dom"/>
</dbReference>
<dbReference type="PROSITE" id="PS00107">
    <property type="entry name" value="PROTEIN_KINASE_ATP"/>
    <property type="match status" value="1"/>
</dbReference>
<keyword evidence="5 8" id="KW-0067">ATP-binding</keyword>
<evidence type="ECO:0000313" key="12">
    <source>
        <dbReference type="Proteomes" id="UP001642483"/>
    </source>
</evidence>
<dbReference type="InterPro" id="IPR050122">
    <property type="entry name" value="RTK"/>
</dbReference>
<dbReference type="SUPFAM" id="SSF56112">
    <property type="entry name" value="Protein kinase-like (PK-like)"/>
    <property type="match status" value="1"/>
</dbReference>
<dbReference type="InterPro" id="IPR011009">
    <property type="entry name" value="Kinase-like_dom_sf"/>
</dbReference>
<dbReference type="EC" id="2.7.10.1" evidence="2"/>
<dbReference type="PROSITE" id="PS50041">
    <property type="entry name" value="C_TYPE_LECTIN_2"/>
    <property type="match status" value="1"/>
</dbReference>
<dbReference type="EMBL" id="CAWYQH010000097">
    <property type="protein sequence ID" value="CAK8683773.1"/>
    <property type="molecule type" value="Genomic_DNA"/>
</dbReference>
<dbReference type="InterPro" id="IPR016187">
    <property type="entry name" value="CTDL_fold"/>
</dbReference>
<dbReference type="PROSITE" id="PS00109">
    <property type="entry name" value="PROTEIN_KINASE_TYR"/>
    <property type="match status" value="1"/>
</dbReference>
<keyword evidence="3" id="KW-0808">Transferase</keyword>
<dbReference type="InterPro" id="IPR017441">
    <property type="entry name" value="Protein_kinase_ATP_BS"/>
</dbReference>
<dbReference type="SUPFAM" id="SSF49265">
    <property type="entry name" value="Fibronectin type III"/>
    <property type="match status" value="1"/>
</dbReference>
<keyword evidence="12" id="KW-1185">Reference proteome</keyword>
<comment type="catalytic activity">
    <reaction evidence="7">
        <text>L-tyrosyl-[protein] + ATP = O-phospho-L-tyrosyl-[protein] + ADP + H(+)</text>
        <dbReference type="Rhea" id="RHEA:10596"/>
        <dbReference type="Rhea" id="RHEA-COMP:10136"/>
        <dbReference type="Rhea" id="RHEA-COMP:20101"/>
        <dbReference type="ChEBI" id="CHEBI:15378"/>
        <dbReference type="ChEBI" id="CHEBI:30616"/>
        <dbReference type="ChEBI" id="CHEBI:46858"/>
        <dbReference type="ChEBI" id="CHEBI:61978"/>
        <dbReference type="ChEBI" id="CHEBI:456216"/>
        <dbReference type="EC" id="2.7.10.1"/>
    </reaction>
</comment>
<sequence length="923" mass="104324">MLLYPVSGDQFTLTCEVVVVPPTAVVWKISQTSSESNNPSDGSNFQVINEKSGDIIVSRLNVKTAGLCLGPSTISCWLKNSLTESKLHEFMVNQEPYDVIGESYYIFKSPNLSLTYFERENDCNKLTNLDWRGRAWIGLKRLDNGSWIWPNYEIVNYTNWSNDIHPESWADYGYMSYHDNWKWKNLGSATHKANYICEVSGKLSYFVETPSCTTESNKTLTVILNPSNVGLNHSITVSALSSFTYHTFLVPQRISQNNEKNSKTFRNLKPRTKYKISVSLASKFCTRSVETSQEVITGYAIPQMVPSATVLFYPENGTCLVEWKWPEETIPTLQNFIIQVSKTPSFTKEQDAASITDALQEQNEIINSSLDKRSNLFQTLPNRVYKIKILTQSCSGDGEFVHANGECKSPRSVPMSLPELLTAQESNGDVSIMFPRPDETNGPISCYFFVGQYQDQNISGPANFSDSLLHELSLKQAGAVEPEQPYLALAMPGSLESMIKVKVGDGRRTSCDVNLLTNLTSSPVQTSTRSRRTTTINKSTTKIYNATNVMLTPNKYYSFYLVTSTPLDNGSVGYVASQITVIKIQETTQQTQVQQQNLRSTDTSRSHVPAVELNNIKVTSNVENPTIINIKDVEMLQKLGEGNFSEVWRVKIKDRRFAATEAAAKKIKCQNITVAEMDEFEKKLQLMNVVGRNPFVVQFYGVCKDDSEILAITELLPFGDLRHHLIKCRPSQHNLDTVYEQISPIGTKEMTRFAQDIAQGMEHISGLGLVHRDLACRNVLLDSNYRCKVSDFELSRQVDQSDGVYFKRNLKGAKLPCRWMAPEAWFDQIYSSSSDVWSFGVTVWEIVAFGYTPYKELSGSELQRKVLNEGYRLHQPVHCPLPLYNMMSTCWNIHPQERPSFSDLTRILADMFLNTETELQSDL</sequence>
<dbReference type="InterPro" id="IPR020635">
    <property type="entry name" value="Tyr_kinase_cat_dom"/>
</dbReference>
<gene>
    <name evidence="11" type="ORF">CVLEPA_LOCUS14807</name>
</gene>
<comment type="caution">
    <text evidence="11">The sequence shown here is derived from an EMBL/GenBank/DDBJ whole genome shotgun (WGS) entry which is preliminary data.</text>
</comment>
<feature type="binding site" evidence="8">
    <location>
        <position position="666"/>
    </location>
    <ligand>
        <name>ATP</name>
        <dbReference type="ChEBI" id="CHEBI:30616"/>
    </ligand>
</feature>
<dbReference type="PANTHER" id="PTHR24416:SF617">
    <property type="entry name" value="RET ONCOGENE, ISOFORM A"/>
    <property type="match status" value="1"/>
</dbReference>
<dbReference type="Pfam" id="PF07714">
    <property type="entry name" value="PK_Tyr_Ser-Thr"/>
    <property type="match status" value="1"/>
</dbReference>
<dbReference type="CDD" id="cd00192">
    <property type="entry name" value="PTKc"/>
    <property type="match status" value="1"/>
</dbReference>
<evidence type="ECO:0000259" key="9">
    <source>
        <dbReference type="PROSITE" id="PS50011"/>
    </source>
</evidence>
<evidence type="ECO:0000256" key="2">
    <source>
        <dbReference type="ARBA" id="ARBA00011902"/>
    </source>
</evidence>
<keyword evidence="8" id="KW-0547">Nucleotide-binding</keyword>
<dbReference type="SUPFAM" id="SSF56436">
    <property type="entry name" value="C-type lectin-like"/>
    <property type="match status" value="1"/>
</dbReference>
<proteinExistence type="predicted"/>
<dbReference type="InterPro" id="IPR008266">
    <property type="entry name" value="Tyr_kinase_AS"/>
</dbReference>
<dbReference type="Gene3D" id="3.10.100.10">
    <property type="entry name" value="Mannose-Binding Protein A, subunit A"/>
    <property type="match status" value="1"/>
</dbReference>
<evidence type="ECO:0000259" key="10">
    <source>
        <dbReference type="PROSITE" id="PS50041"/>
    </source>
</evidence>
<dbReference type="InterPro" id="IPR001304">
    <property type="entry name" value="C-type_lectin-like"/>
</dbReference>
<dbReference type="InterPro" id="IPR016186">
    <property type="entry name" value="C-type_lectin-like/link_sf"/>
</dbReference>
<keyword evidence="4" id="KW-0418">Kinase</keyword>
<evidence type="ECO:0000256" key="6">
    <source>
        <dbReference type="ARBA" id="ARBA00023137"/>
    </source>
</evidence>
<dbReference type="PRINTS" id="PR00109">
    <property type="entry name" value="TYRKINASE"/>
</dbReference>
<dbReference type="PANTHER" id="PTHR24416">
    <property type="entry name" value="TYROSINE-PROTEIN KINASE RECEPTOR"/>
    <property type="match status" value="1"/>
</dbReference>
<dbReference type="Gene3D" id="1.10.510.10">
    <property type="entry name" value="Transferase(Phosphotransferase) domain 1"/>
    <property type="match status" value="1"/>
</dbReference>
<evidence type="ECO:0000256" key="3">
    <source>
        <dbReference type="ARBA" id="ARBA00022679"/>
    </source>
</evidence>
<keyword evidence="6" id="KW-0829">Tyrosine-protein kinase</keyword>
<name>A0ABP0FWU9_CLALP</name>
<dbReference type="CDD" id="cd00037">
    <property type="entry name" value="CLECT"/>
    <property type="match status" value="1"/>
</dbReference>
<accession>A0ABP0FWU9</accession>
<dbReference type="InterPro" id="IPR036116">
    <property type="entry name" value="FN3_sf"/>
</dbReference>
<dbReference type="PROSITE" id="PS50011">
    <property type="entry name" value="PROTEIN_KINASE_DOM"/>
    <property type="match status" value="1"/>
</dbReference>
<organism evidence="11 12">
    <name type="scientific">Clavelina lepadiformis</name>
    <name type="common">Light-bulb sea squirt</name>
    <name type="synonym">Ascidia lepadiformis</name>
    <dbReference type="NCBI Taxonomy" id="159417"/>
    <lineage>
        <taxon>Eukaryota</taxon>
        <taxon>Metazoa</taxon>
        <taxon>Chordata</taxon>
        <taxon>Tunicata</taxon>
        <taxon>Ascidiacea</taxon>
        <taxon>Aplousobranchia</taxon>
        <taxon>Clavelinidae</taxon>
        <taxon>Clavelina</taxon>
    </lineage>
</organism>
<feature type="domain" description="Protein kinase" evidence="9">
    <location>
        <begin position="633"/>
        <end position="913"/>
    </location>
</feature>
<protein>
    <recommendedName>
        <fullName evidence="2">receptor protein-tyrosine kinase</fullName>
        <ecNumber evidence="2">2.7.10.1</ecNumber>
    </recommendedName>
</protein>
<comment type="subcellular location">
    <subcellularLocation>
        <location evidence="1">Membrane</location>
        <topology evidence="1">Single-pass type I membrane protein</topology>
    </subcellularLocation>
</comment>
<dbReference type="SMART" id="SM00219">
    <property type="entry name" value="TyrKc"/>
    <property type="match status" value="1"/>
</dbReference>
<evidence type="ECO:0000256" key="8">
    <source>
        <dbReference type="PROSITE-ProRule" id="PRU10141"/>
    </source>
</evidence>
<evidence type="ECO:0000256" key="7">
    <source>
        <dbReference type="ARBA" id="ARBA00051243"/>
    </source>
</evidence>
<dbReference type="InterPro" id="IPR000719">
    <property type="entry name" value="Prot_kinase_dom"/>
</dbReference>
<evidence type="ECO:0000256" key="5">
    <source>
        <dbReference type="ARBA" id="ARBA00022840"/>
    </source>
</evidence>
<evidence type="ECO:0000256" key="4">
    <source>
        <dbReference type="ARBA" id="ARBA00022777"/>
    </source>
</evidence>
<reference evidence="11 12" key="1">
    <citation type="submission" date="2024-02" db="EMBL/GenBank/DDBJ databases">
        <authorList>
            <person name="Daric V."/>
            <person name="Darras S."/>
        </authorList>
    </citation>
    <scope>NUCLEOTIDE SEQUENCE [LARGE SCALE GENOMIC DNA]</scope>
</reference>
<dbReference type="Proteomes" id="UP001642483">
    <property type="component" value="Unassembled WGS sequence"/>
</dbReference>
<evidence type="ECO:0000256" key="1">
    <source>
        <dbReference type="ARBA" id="ARBA00004479"/>
    </source>
</evidence>
<evidence type="ECO:0000313" key="11">
    <source>
        <dbReference type="EMBL" id="CAK8683773.1"/>
    </source>
</evidence>
<feature type="domain" description="C-type lectin" evidence="10">
    <location>
        <begin position="136"/>
        <end position="185"/>
    </location>
</feature>